<evidence type="ECO:0000313" key="1">
    <source>
        <dbReference type="EMBL" id="AEQ97289.1"/>
    </source>
</evidence>
<reference evidence="1 2" key="1">
    <citation type="journal article" date="2011" name="J. Bacteriol.">
        <title>Two new complete genome sequences offer insight into host and tissue specificity of plant pathogenic Xanthomonas spp.</title>
        <authorList>
            <person name="Bogdanove A.J."/>
            <person name="Koebnik R."/>
            <person name="Lu H."/>
            <person name="Furutani A."/>
            <person name="Angiuoli S.V."/>
            <person name="Patil P.B."/>
            <person name="Van Sluys M.A."/>
            <person name="Ryan R.P."/>
            <person name="Meyer D.F."/>
            <person name="Han S.W."/>
            <person name="Aparna G."/>
            <person name="Rajaram M."/>
            <person name="Delcher A.L."/>
            <person name="Phillippy A.M."/>
            <person name="Puiu D."/>
            <person name="Schatz M.C."/>
            <person name="Shumway M."/>
            <person name="Sommer D.D."/>
            <person name="Trapnell C."/>
            <person name="Benahmed F."/>
            <person name="Dimitrov G."/>
            <person name="Madupu R."/>
            <person name="Radune D."/>
            <person name="Sullivan S."/>
            <person name="Jha G."/>
            <person name="Ishihara H."/>
            <person name="Lee S.W."/>
            <person name="Pandey A."/>
            <person name="Sharma V."/>
            <person name="Sriariyanun M."/>
            <person name="Szurek B."/>
            <person name="Vera-Cruz C.M."/>
            <person name="Dorman K.S."/>
            <person name="Ronald P.C."/>
            <person name="Verdier V."/>
            <person name="Dow J.M."/>
            <person name="Sonti R.V."/>
            <person name="Tsuge S."/>
            <person name="Brendel V.P."/>
            <person name="Rabinowicz P.D."/>
            <person name="Leach J.E."/>
            <person name="White F.F."/>
            <person name="Salzberg S.L."/>
        </authorList>
    </citation>
    <scope>NUCLEOTIDE SEQUENCE [LARGE SCALE GENOMIC DNA]</scope>
    <source>
        <strain evidence="1 2">BLS256</strain>
    </source>
</reference>
<protein>
    <submittedName>
        <fullName evidence="1">Uncharacterized protein</fullName>
    </submittedName>
</protein>
<dbReference type="EMBL" id="CP003057">
    <property type="protein sequence ID" value="AEQ97289.1"/>
    <property type="molecule type" value="Genomic_DNA"/>
</dbReference>
<name>G7TAY8_XANOB</name>
<gene>
    <name evidence="1" type="ORF">XOC_3191</name>
</gene>
<organism evidence="1 2">
    <name type="scientific">Xanthomonas oryzae pv. oryzicola (strain BLS256)</name>
    <dbReference type="NCBI Taxonomy" id="383407"/>
    <lineage>
        <taxon>Bacteria</taxon>
        <taxon>Pseudomonadati</taxon>
        <taxon>Pseudomonadota</taxon>
        <taxon>Gammaproteobacteria</taxon>
        <taxon>Lysobacterales</taxon>
        <taxon>Lysobacteraceae</taxon>
        <taxon>Xanthomonas</taxon>
    </lineage>
</organism>
<dbReference type="HOGENOM" id="CLU_3223925_0_0_6"/>
<proteinExistence type="predicted"/>
<dbReference type="KEGG" id="xor:XOC_3191"/>
<accession>G7TAY8</accession>
<dbReference type="AlphaFoldDB" id="G7TAY8"/>
<dbReference type="Proteomes" id="UP000008851">
    <property type="component" value="Chromosome"/>
</dbReference>
<sequence length="44" mass="4725">MRFINCTHRARTEALPLRFAGQPHEACDVMSSHAGVIVSAIACG</sequence>
<evidence type="ECO:0000313" key="2">
    <source>
        <dbReference type="Proteomes" id="UP000008851"/>
    </source>
</evidence>